<evidence type="ECO:0000256" key="1">
    <source>
        <dbReference type="ARBA" id="ARBA00001561"/>
    </source>
</evidence>
<dbReference type="CDD" id="cd06583">
    <property type="entry name" value="PGRP"/>
    <property type="match status" value="1"/>
</dbReference>
<dbReference type="PANTHER" id="PTHR30417">
    <property type="entry name" value="N-ACETYLMURAMOYL-L-ALANINE AMIDASE AMID"/>
    <property type="match status" value="1"/>
</dbReference>
<sequence>MKYKIIPRHLTGPSLRRPCILLSPCRFMVAHDTGNPGSTAASNVSYYEHSRNEMEASAHIFVDDKEIIECIPFLTATPEKAWHVRYNPPIDNQLYGCDANDAAGGVELCYGGSIDLPEAYKRYIWVLAYSCYKYGLDPAQHITGHYKLDPQQKVDPINAFNLLGKAFNEFVEDIINEYNNCLVADITPAMALDAGYANTIIQTWMVPAWGHADLKRLDAETIGDLDASTAWKQQADYIHLLANELRKASGQPEE</sequence>
<feature type="domain" description="N-acetylmuramoyl-L-alanine amidase" evidence="5">
    <location>
        <begin position="14"/>
        <end position="157"/>
    </location>
</feature>
<evidence type="ECO:0000256" key="4">
    <source>
        <dbReference type="ARBA" id="ARBA00023316"/>
    </source>
</evidence>
<keyword evidence="3" id="KW-0378">Hydrolase</keyword>
<name>A0A972GPI1_9BACL</name>
<dbReference type="EMBL" id="WHOD01000009">
    <property type="protein sequence ID" value="NOU92024.1"/>
    <property type="molecule type" value="Genomic_DNA"/>
</dbReference>
<dbReference type="EC" id="3.5.1.28" evidence="2"/>
<evidence type="ECO:0000256" key="2">
    <source>
        <dbReference type="ARBA" id="ARBA00011901"/>
    </source>
</evidence>
<protein>
    <recommendedName>
        <fullName evidence="2">N-acetylmuramoyl-L-alanine amidase</fullName>
        <ecNumber evidence="2">3.5.1.28</ecNumber>
    </recommendedName>
</protein>
<proteinExistence type="predicted"/>
<dbReference type="SUPFAM" id="SSF55846">
    <property type="entry name" value="N-acetylmuramoyl-L-alanine amidase-like"/>
    <property type="match status" value="1"/>
</dbReference>
<dbReference type="SMART" id="SM00644">
    <property type="entry name" value="Ami_2"/>
    <property type="match status" value="1"/>
</dbReference>
<evidence type="ECO:0000313" key="7">
    <source>
        <dbReference type="Proteomes" id="UP000641588"/>
    </source>
</evidence>
<dbReference type="Gene3D" id="3.40.80.10">
    <property type="entry name" value="Peptidoglycan recognition protein-like"/>
    <property type="match status" value="1"/>
</dbReference>
<dbReference type="GO" id="GO:0071555">
    <property type="term" value="P:cell wall organization"/>
    <property type="evidence" value="ECO:0007669"/>
    <property type="project" value="UniProtKB-KW"/>
</dbReference>
<reference evidence="6" key="1">
    <citation type="submission" date="2019-10" db="EMBL/GenBank/DDBJ databases">
        <title>Description of Paenibacillus glebae sp. nov.</title>
        <authorList>
            <person name="Carlier A."/>
            <person name="Qi S."/>
        </authorList>
    </citation>
    <scope>NUCLEOTIDE SEQUENCE</scope>
    <source>
        <strain evidence="6">LMG 31456</strain>
    </source>
</reference>
<accession>A0A972GPI1</accession>
<comment type="caution">
    <text evidence="6">The sequence shown here is derived from an EMBL/GenBank/DDBJ whole genome shotgun (WGS) entry which is preliminary data.</text>
</comment>
<dbReference type="Proteomes" id="UP000641588">
    <property type="component" value="Unassembled WGS sequence"/>
</dbReference>
<dbReference type="AlphaFoldDB" id="A0A972GPI1"/>
<dbReference type="InterPro" id="IPR036505">
    <property type="entry name" value="Amidase/PGRP_sf"/>
</dbReference>
<dbReference type="GO" id="GO:0009253">
    <property type="term" value="P:peptidoglycan catabolic process"/>
    <property type="evidence" value="ECO:0007669"/>
    <property type="project" value="InterPro"/>
</dbReference>
<dbReference type="GO" id="GO:0008745">
    <property type="term" value="F:N-acetylmuramoyl-L-alanine amidase activity"/>
    <property type="evidence" value="ECO:0007669"/>
    <property type="project" value="UniProtKB-EC"/>
</dbReference>
<dbReference type="Pfam" id="PF01510">
    <property type="entry name" value="Amidase_2"/>
    <property type="match status" value="1"/>
</dbReference>
<comment type="catalytic activity">
    <reaction evidence="1">
        <text>Hydrolyzes the link between N-acetylmuramoyl residues and L-amino acid residues in certain cell-wall glycopeptides.</text>
        <dbReference type="EC" id="3.5.1.28"/>
    </reaction>
</comment>
<organism evidence="6 7">
    <name type="scientific">Paenibacillus foliorum</name>
    <dbReference type="NCBI Taxonomy" id="2654974"/>
    <lineage>
        <taxon>Bacteria</taxon>
        <taxon>Bacillati</taxon>
        <taxon>Bacillota</taxon>
        <taxon>Bacilli</taxon>
        <taxon>Bacillales</taxon>
        <taxon>Paenibacillaceae</taxon>
        <taxon>Paenibacillus</taxon>
    </lineage>
</organism>
<keyword evidence="7" id="KW-1185">Reference proteome</keyword>
<evidence type="ECO:0000256" key="3">
    <source>
        <dbReference type="ARBA" id="ARBA00022801"/>
    </source>
</evidence>
<dbReference type="GO" id="GO:0009254">
    <property type="term" value="P:peptidoglycan turnover"/>
    <property type="evidence" value="ECO:0007669"/>
    <property type="project" value="TreeGrafter"/>
</dbReference>
<evidence type="ECO:0000313" key="6">
    <source>
        <dbReference type="EMBL" id="NOU92024.1"/>
    </source>
</evidence>
<evidence type="ECO:0000259" key="5">
    <source>
        <dbReference type="SMART" id="SM00644"/>
    </source>
</evidence>
<dbReference type="InterPro" id="IPR051206">
    <property type="entry name" value="NAMLAA_amidase_2"/>
</dbReference>
<gene>
    <name evidence="6" type="ORF">GC093_02075</name>
</gene>
<dbReference type="InterPro" id="IPR002502">
    <property type="entry name" value="Amidase_domain"/>
</dbReference>
<dbReference type="PANTHER" id="PTHR30417:SF1">
    <property type="entry name" value="N-ACETYLMURAMOYL-L-ALANINE AMIDASE AMID"/>
    <property type="match status" value="1"/>
</dbReference>
<keyword evidence="4" id="KW-0961">Cell wall biogenesis/degradation</keyword>